<proteinExistence type="predicted"/>
<dbReference type="RefSeq" id="WP_346057917.1">
    <property type="nucleotide sequence ID" value="NZ_BAAAOP010000005.1"/>
</dbReference>
<accession>A0ABN3B6B0</accession>
<organism evidence="1 2">
    <name type="scientific">Leucobacter alluvii</name>
    <dbReference type="NCBI Taxonomy" id="340321"/>
    <lineage>
        <taxon>Bacteria</taxon>
        <taxon>Bacillati</taxon>
        <taxon>Actinomycetota</taxon>
        <taxon>Actinomycetes</taxon>
        <taxon>Micrococcales</taxon>
        <taxon>Microbacteriaceae</taxon>
        <taxon>Leucobacter</taxon>
    </lineage>
</organism>
<name>A0ABN3B6B0_9MICO</name>
<sequence length="342" mass="37210">MSRQLLRITHTFGTQPFSVTTALDAGFGRGALRNRTLTRPHRGVRTACEVDPSLVSRAIALRPKLRPGDRFSHATALALLGCPLHVTPGTPVDVASAPGTTPMRRAGVAGHRAANGLALELQVPAGLWTNEGALSLPISLPADAVREAATMLPGPELVVALDSLLHRGPAHFDNAVAILSEHLKENLCAARRTRGAVRLSIALRLARHGAESRMETLLRLIGESVGISDLITQGAIRTVYGEIGRFDLTDEATRSFFEYDGAQHRTSRTQYLRDIARYDGARDAGWRGLRFHAEDVLQTPDRTAARMLVRLGRERKRISSPVAKFLSEGRTSSLEPAAPRRR</sequence>
<evidence type="ECO:0008006" key="3">
    <source>
        <dbReference type="Google" id="ProtNLM"/>
    </source>
</evidence>
<keyword evidence="2" id="KW-1185">Reference proteome</keyword>
<dbReference type="Proteomes" id="UP001501084">
    <property type="component" value="Unassembled WGS sequence"/>
</dbReference>
<reference evidence="1 2" key="1">
    <citation type="journal article" date="2019" name="Int. J. Syst. Evol. Microbiol.">
        <title>The Global Catalogue of Microorganisms (GCM) 10K type strain sequencing project: providing services to taxonomists for standard genome sequencing and annotation.</title>
        <authorList>
            <consortium name="The Broad Institute Genomics Platform"/>
            <consortium name="The Broad Institute Genome Sequencing Center for Infectious Disease"/>
            <person name="Wu L."/>
            <person name="Ma J."/>
        </authorList>
    </citation>
    <scope>NUCLEOTIDE SEQUENCE [LARGE SCALE GENOMIC DNA]</scope>
    <source>
        <strain evidence="1 2">JCM 14919</strain>
    </source>
</reference>
<protein>
    <recommendedName>
        <fullName evidence="3">AbiEi antitoxin C-terminal domain-containing protein</fullName>
    </recommendedName>
</protein>
<comment type="caution">
    <text evidence="1">The sequence shown here is derived from an EMBL/GenBank/DDBJ whole genome shotgun (WGS) entry which is preliminary data.</text>
</comment>
<dbReference type="EMBL" id="BAAAOP010000005">
    <property type="protein sequence ID" value="GAA2188032.1"/>
    <property type="molecule type" value="Genomic_DNA"/>
</dbReference>
<evidence type="ECO:0000313" key="2">
    <source>
        <dbReference type="Proteomes" id="UP001501084"/>
    </source>
</evidence>
<gene>
    <name evidence="1" type="ORF">GCM10009786_15410</name>
</gene>
<evidence type="ECO:0000313" key="1">
    <source>
        <dbReference type="EMBL" id="GAA2188032.1"/>
    </source>
</evidence>